<feature type="binding site" evidence="11">
    <location>
        <position position="123"/>
    </location>
    <ligand>
        <name>ATP</name>
        <dbReference type="ChEBI" id="CHEBI:30616"/>
    </ligand>
</feature>
<evidence type="ECO:0000256" key="8">
    <source>
        <dbReference type="ARBA" id="ARBA00022840"/>
    </source>
</evidence>
<keyword evidence="11" id="KW-0963">Cytoplasm</keyword>
<feature type="binding site" evidence="11">
    <location>
        <position position="21"/>
    </location>
    <ligand>
        <name>Mg(2+)</name>
        <dbReference type="ChEBI" id="CHEBI:18420"/>
    </ligand>
</feature>
<comment type="function">
    <text evidence="11">Catalyzes the specific phosphorylation of the 3-hydroxyl group of shikimic acid using ATP as a cosubstrate.</text>
</comment>
<feature type="binding site" evidence="11">
    <location>
        <position position="39"/>
    </location>
    <ligand>
        <name>substrate</name>
    </ligand>
</feature>
<dbReference type="HAMAP" id="MF_00109">
    <property type="entry name" value="Shikimate_kinase"/>
    <property type="match status" value="1"/>
</dbReference>
<evidence type="ECO:0000256" key="3">
    <source>
        <dbReference type="ARBA" id="ARBA00012154"/>
    </source>
</evidence>
<dbReference type="PROSITE" id="PS01128">
    <property type="entry name" value="SHIKIMATE_KINASE"/>
    <property type="match status" value="1"/>
</dbReference>
<proteinExistence type="inferred from homology"/>
<dbReference type="Proteomes" id="UP000824150">
    <property type="component" value="Unassembled WGS sequence"/>
</dbReference>
<accession>A0A9E2NS38</accession>
<protein>
    <recommendedName>
        <fullName evidence="3 11">Shikimate kinase</fullName>
        <shortName evidence="11">SK</shortName>
        <ecNumber evidence="3 11">2.7.1.71</ecNumber>
    </recommendedName>
</protein>
<dbReference type="AlphaFoldDB" id="A0A9E2NS38"/>
<dbReference type="InterPro" id="IPR023000">
    <property type="entry name" value="Shikimate_kinase_CS"/>
</dbReference>
<evidence type="ECO:0000256" key="6">
    <source>
        <dbReference type="ARBA" id="ARBA00022741"/>
    </source>
</evidence>
<feature type="binding site" evidence="11">
    <location>
        <position position="63"/>
    </location>
    <ligand>
        <name>substrate</name>
    </ligand>
</feature>
<dbReference type="EMBL" id="JAHLFG010000053">
    <property type="protein sequence ID" value="MBU3826806.1"/>
    <property type="molecule type" value="Genomic_DNA"/>
</dbReference>
<dbReference type="InterPro" id="IPR031322">
    <property type="entry name" value="Shikimate/glucono_kinase"/>
</dbReference>
<evidence type="ECO:0000256" key="4">
    <source>
        <dbReference type="ARBA" id="ARBA00022605"/>
    </source>
</evidence>
<dbReference type="PRINTS" id="PR01100">
    <property type="entry name" value="SHIKIMTKNASE"/>
</dbReference>
<dbReference type="GO" id="GO:0000287">
    <property type="term" value="F:magnesium ion binding"/>
    <property type="evidence" value="ECO:0007669"/>
    <property type="project" value="UniProtKB-UniRule"/>
</dbReference>
<comment type="cofactor">
    <cofactor evidence="11">
        <name>Mg(2+)</name>
        <dbReference type="ChEBI" id="CHEBI:18420"/>
    </cofactor>
    <text evidence="11">Binds 1 Mg(2+) ion per subunit.</text>
</comment>
<keyword evidence="8 11" id="KW-0067">ATP-binding</keyword>
<dbReference type="GO" id="GO:0009073">
    <property type="term" value="P:aromatic amino acid family biosynthetic process"/>
    <property type="evidence" value="ECO:0007669"/>
    <property type="project" value="UniProtKB-KW"/>
</dbReference>
<dbReference type="Pfam" id="PF01202">
    <property type="entry name" value="SKI"/>
    <property type="match status" value="1"/>
</dbReference>
<feature type="binding site" evidence="11">
    <location>
        <position position="142"/>
    </location>
    <ligand>
        <name>substrate</name>
    </ligand>
</feature>
<evidence type="ECO:0000256" key="5">
    <source>
        <dbReference type="ARBA" id="ARBA00022679"/>
    </source>
</evidence>
<evidence type="ECO:0000256" key="10">
    <source>
        <dbReference type="ARBA" id="ARBA00048567"/>
    </source>
</evidence>
<comment type="caution">
    <text evidence="11">Lacks conserved residue(s) required for the propagation of feature annotation.</text>
</comment>
<feature type="binding site" evidence="11">
    <location>
        <position position="85"/>
    </location>
    <ligand>
        <name>substrate</name>
    </ligand>
</feature>
<evidence type="ECO:0000256" key="7">
    <source>
        <dbReference type="ARBA" id="ARBA00022777"/>
    </source>
</evidence>
<dbReference type="EC" id="2.7.1.71" evidence="3 11"/>
<feature type="binding site" evidence="11">
    <location>
        <begin position="17"/>
        <end position="22"/>
    </location>
    <ligand>
        <name>ATP</name>
        <dbReference type="ChEBI" id="CHEBI:30616"/>
    </ligand>
</feature>
<gene>
    <name evidence="11" type="primary">aroK</name>
    <name evidence="12" type="ORF">IAA31_04880</name>
</gene>
<reference evidence="12" key="2">
    <citation type="submission" date="2021-04" db="EMBL/GenBank/DDBJ databases">
        <authorList>
            <person name="Gilroy R."/>
        </authorList>
    </citation>
    <scope>NUCLEOTIDE SEQUENCE</scope>
    <source>
        <strain evidence="12">687</strain>
    </source>
</reference>
<dbReference type="InterPro" id="IPR000623">
    <property type="entry name" value="Shikimate_kinase/TSH1"/>
</dbReference>
<keyword evidence="6 11" id="KW-0547">Nucleotide-binding</keyword>
<comment type="pathway">
    <text evidence="1 11">Metabolic intermediate biosynthesis; chorismate biosynthesis; chorismate from D-erythrose 4-phosphate and phosphoenolpyruvate: step 5/7.</text>
</comment>
<comment type="subunit">
    <text evidence="11">Monomer.</text>
</comment>
<sequence length="174" mass="18957">MCAQQKARPLVLVGPMGSGKSTLGKALAQALEVPFLDLDEKIVQDNAMSIPDIFARFGEDDFRRREHAALADALTHFNGVIASGGGIIKLAANRELLKTKARTIYLNCTVDVQYARTLNDSNRPMIKQDDAYASLAQLFSQRDPLYREVASFSVDTGAHDIAACIAKIKTFLAA</sequence>
<keyword evidence="11" id="KW-0460">Magnesium</keyword>
<comment type="subcellular location">
    <subcellularLocation>
        <location evidence="11">Cytoplasm</location>
    </subcellularLocation>
</comment>
<organism evidence="12 13">
    <name type="scientific">Candidatus Anaerobiospirillum merdipullorum</name>
    <dbReference type="NCBI Taxonomy" id="2838450"/>
    <lineage>
        <taxon>Bacteria</taxon>
        <taxon>Pseudomonadati</taxon>
        <taxon>Pseudomonadota</taxon>
        <taxon>Gammaproteobacteria</taxon>
        <taxon>Aeromonadales</taxon>
        <taxon>Succinivibrionaceae</taxon>
        <taxon>Anaerobiospirillum</taxon>
    </lineage>
</organism>
<keyword evidence="5 11" id="KW-0808">Transferase</keyword>
<evidence type="ECO:0000256" key="11">
    <source>
        <dbReference type="HAMAP-Rule" id="MF_00109"/>
    </source>
</evidence>
<evidence type="ECO:0000256" key="9">
    <source>
        <dbReference type="ARBA" id="ARBA00023141"/>
    </source>
</evidence>
<reference evidence="12" key="1">
    <citation type="journal article" date="2021" name="PeerJ">
        <title>Extensive microbial diversity within the chicken gut microbiome revealed by metagenomics and culture.</title>
        <authorList>
            <person name="Gilroy R."/>
            <person name="Ravi A."/>
            <person name="Getino M."/>
            <person name="Pursley I."/>
            <person name="Horton D.L."/>
            <person name="Alikhan N.F."/>
            <person name="Baker D."/>
            <person name="Gharbi K."/>
            <person name="Hall N."/>
            <person name="Watson M."/>
            <person name="Adriaenssens E.M."/>
            <person name="Foster-Nyarko E."/>
            <person name="Jarju S."/>
            <person name="Secka A."/>
            <person name="Antonio M."/>
            <person name="Oren A."/>
            <person name="Chaudhuri R.R."/>
            <person name="La Ragione R."/>
            <person name="Hildebrand F."/>
            <person name="Pallen M.J."/>
        </authorList>
    </citation>
    <scope>NUCLEOTIDE SEQUENCE</scope>
    <source>
        <strain evidence="12">687</strain>
    </source>
</reference>
<dbReference type="PANTHER" id="PTHR21087:SF16">
    <property type="entry name" value="SHIKIMATE KINASE 1, CHLOROPLASTIC"/>
    <property type="match status" value="1"/>
</dbReference>
<evidence type="ECO:0000313" key="13">
    <source>
        <dbReference type="Proteomes" id="UP000824150"/>
    </source>
</evidence>
<dbReference type="GO" id="GO:0008652">
    <property type="term" value="P:amino acid biosynthetic process"/>
    <property type="evidence" value="ECO:0007669"/>
    <property type="project" value="UniProtKB-KW"/>
</dbReference>
<comment type="similarity">
    <text evidence="2 11">Belongs to the shikimate kinase family.</text>
</comment>
<comment type="caution">
    <text evidence="12">The sequence shown here is derived from an EMBL/GenBank/DDBJ whole genome shotgun (WGS) entry which is preliminary data.</text>
</comment>
<dbReference type="PANTHER" id="PTHR21087">
    <property type="entry name" value="SHIKIMATE KINASE"/>
    <property type="match status" value="1"/>
</dbReference>
<comment type="catalytic activity">
    <reaction evidence="10 11">
        <text>shikimate + ATP = 3-phosphoshikimate + ADP + H(+)</text>
        <dbReference type="Rhea" id="RHEA:13121"/>
        <dbReference type="ChEBI" id="CHEBI:15378"/>
        <dbReference type="ChEBI" id="CHEBI:30616"/>
        <dbReference type="ChEBI" id="CHEBI:36208"/>
        <dbReference type="ChEBI" id="CHEBI:145989"/>
        <dbReference type="ChEBI" id="CHEBI:456216"/>
        <dbReference type="EC" id="2.7.1.71"/>
    </reaction>
</comment>
<evidence type="ECO:0000313" key="12">
    <source>
        <dbReference type="EMBL" id="MBU3826806.1"/>
    </source>
</evidence>
<dbReference type="Gene3D" id="3.40.50.300">
    <property type="entry name" value="P-loop containing nucleotide triphosphate hydrolases"/>
    <property type="match status" value="1"/>
</dbReference>
<keyword evidence="4 11" id="KW-0028">Amino-acid biosynthesis</keyword>
<evidence type="ECO:0000256" key="2">
    <source>
        <dbReference type="ARBA" id="ARBA00006997"/>
    </source>
</evidence>
<keyword evidence="7 11" id="KW-0418">Kinase</keyword>
<keyword evidence="9 11" id="KW-0057">Aromatic amino acid biosynthesis</keyword>
<keyword evidence="11" id="KW-0479">Metal-binding</keyword>
<evidence type="ECO:0000256" key="1">
    <source>
        <dbReference type="ARBA" id="ARBA00004842"/>
    </source>
</evidence>
<dbReference type="GO" id="GO:0009423">
    <property type="term" value="P:chorismate biosynthetic process"/>
    <property type="evidence" value="ECO:0007669"/>
    <property type="project" value="UniProtKB-UniRule"/>
</dbReference>
<dbReference type="InterPro" id="IPR027417">
    <property type="entry name" value="P-loop_NTPase"/>
</dbReference>
<dbReference type="GO" id="GO:0005829">
    <property type="term" value="C:cytosol"/>
    <property type="evidence" value="ECO:0007669"/>
    <property type="project" value="TreeGrafter"/>
</dbReference>
<name>A0A9E2NS38_9GAMM</name>
<dbReference type="GO" id="GO:0005524">
    <property type="term" value="F:ATP binding"/>
    <property type="evidence" value="ECO:0007669"/>
    <property type="project" value="UniProtKB-UniRule"/>
</dbReference>
<dbReference type="GO" id="GO:0004765">
    <property type="term" value="F:shikimate kinase activity"/>
    <property type="evidence" value="ECO:0007669"/>
    <property type="project" value="UniProtKB-UniRule"/>
</dbReference>
<dbReference type="SUPFAM" id="SSF52540">
    <property type="entry name" value="P-loop containing nucleoside triphosphate hydrolases"/>
    <property type="match status" value="1"/>
</dbReference>
<dbReference type="CDD" id="cd00464">
    <property type="entry name" value="SK"/>
    <property type="match status" value="1"/>
</dbReference>